<dbReference type="EMBL" id="KN818363">
    <property type="protein sequence ID" value="KIL57612.1"/>
    <property type="molecule type" value="Genomic_DNA"/>
</dbReference>
<reference evidence="1 2" key="1">
    <citation type="submission" date="2014-04" db="EMBL/GenBank/DDBJ databases">
        <title>Evolutionary Origins and Diversification of the Mycorrhizal Mutualists.</title>
        <authorList>
            <consortium name="DOE Joint Genome Institute"/>
            <consortium name="Mycorrhizal Genomics Consortium"/>
            <person name="Kohler A."/>
            <person name="Kuo A."/>
            <person name="Nagy L.G."/>
            <person name="Floudas D."/>
            <person name="Copeland A."/>
            <person name="Barry K.W."/>
            <person name="Cichocki N."/>
            <person name="Veneault-Fourrey C."/>
            <person name="LaButti K."/>
            <person name="Lindquist E.A."/>
            <person name="Lipzen A."/>
            <person name="Lundell T."/>
            <person name="Morin E."/>
            <person name="Murat C."/>
            <person name="Riley R."/>
            <person name="Ohm R."/>
            <person name="Sun H."/>
            <person name="Tunlid A."/>
            <person name="Henrissat B."/>
            <person name="Grigoriev I.V."/>
            <person name="Hibbett D.S."/>
            <person name="Martin F."/>
        </authorList>
    </citation>
    <scope>NUCLEOTIDE SEQUENCE [LARGE SCALE GENOMIC DNA]</scope>
    <source>
        <strain evidence="1 2">Koide BX008</strain>
    </source>
</reference>
<name>A0A0C2W8V0_AMAMK</name>
<dbReference type="STRING" id="946122.A0A0C2W8V0"/>
<organism evidence="1 2">
    <name type="scientific">Amanita muscaria (strain Koide BX008)</name>
    <dbReference type="NCBI Taxonomy" id="946122"/>
    <lineage>
        <taxon>Eukaryota</taxon>
        <taxon>Fungi</taxon>
        <taxon>Dikarya</taxon>
        <taxon>Basidiomycota</taxon>
        <taxon>Agaricomycotina</taxon>
        <taxon>Agaricomycetes</taxon>
        <taxon>Agaricomycetidae</taxon>
        <taxon>Agaricales</taxon>
        <taxon>Pluteineae</taxon>
        <taxon>Amanitaceae</taxon>
        <taxon>Amanita</taxon>
    </lineage>
</organism>
<sequence length="120" mass="14399">LTGKDLVQLYQHHEARWKDLNTFNVLRWDSFPWPMLRRPKTVEDIMESTIFAYLFTKFYPDNHKSEKDRVKEHIKRWHPDKFNTKYLPKVIEDDKERVKEGAGVVVRGLNAILTKMNEPS</sequence>
<dbReference type="Proteomes" id="UP000054549">
    <property type="component" value="Unassembled WGS sequence"/>
</dbReference>
<feature type="non-terminal residue" evidence="1">
    <location>
        <position position="1"/>
    </location>
</feature>
<dbReference type="InParanoid" id="A0A0C2W8V0"/>
<dbReference type="AlphaFoldDB" id="A0A0C2W8V0"/>
<accession>A0A0C2W8V0</accession>
<proteinExistence type="predicted"/>
<keyword evidence="2" id="KW-1185">Reference proteome</keyword>
<dbReference type="HOGENOM" id="CLU_074404_2_0_1"/>
<gene>
    <name evidence="1" type="ORF">M378DRAFT_52601</name>
</gene>
<dbReference type="OrthoDB" id="412109at2759"/>
<protein>
    <submittedName>
        <fullName evidence="1">Uncharacterized protein</fullName>
    </submittedName>
</protein>
<evidence type="ECO:0000313" key="1">
    <source>
        <dbReference type="EMBL" id="KIL57612.1"/>
    </source>
</evidence>
<evidence type="ECO:0000313" key="2">
    <source>
        <dbReference type="Proteomes" id="UP000054549"/>
    </source>
</evidence>
<feature type="non-terminal residue" evidence="1">
    <location>
        <position position="120"/>
    </location>
</feature>